<proteinExistence type="predicted"/>
<gene>
    <name evidence="1" type="ORF">DYL72_12285</name>
</gene>
<accession>A0A289GA83</accession>
<dbReference type="Pfam" id="PF14099">
    <property type="entry name" value="Polysacc_lyase"/>
    <property type="match status" value="1"/>
</dbReference>
<dbReference type="EMBL" id="CP034672">
    <property type="protein sequence ID" value="AZS25714.1"/>
    <property type="molecule type" value="Genomic_DNA"/>
</dbReference>
<name>A0A289GA83_VIBAN</name>
<protein>
    <recommendedName>
        <fullName evidence="3">Polysaccharide lyase</fullName>
    </recommendedName>
</protein>
<sequence length="241" mass="28628">MIRLVFVSFCFFSLISSSFVDATPENRREAYTDQVAKSLGAEQLREYMFLEAIPEETIFAEDSSIQFSIKSKQKKMFSGVRSELSVNYPFETKQRVSYRFDILVPNNFISDDDNRWYILAQWHDQPNPKLGETWKDFPGRSPITYLYTEKINRNFGIGIRYGDSAHWFPIEYDQWYTLEFDFLWSDDEDGQLKFAVDESDPILFKGKNMHNKYQHYLKIGMYRHPKIQSSNNIKFRALFIN</sequence>
<dbReference type="AlphaFoldDB" id="A0A289GA83"/>
<evidence type="ECO:0000313" key="2">
    <source>
        <dbReference type="Proteomes" id="UP000256923"/>
    </source>
</evidence>
<evidence type="ECO:0008006" key="3">
    <source>
        <dbReference type="Google" id="ProtNLM"/>
    </source>
</evidence>
<organism evidence="1 2">
    <name type="scientific">Vibrio anguillarum</name>
    <name type="common">Listonella anguillarum</name>
    <dbReference type="NCBI Taxonomy" id="55601"/>
    <lineage>
        <taxon>Bacteria</taxon>
        <taxon>Pseudomonadati</taxon>
        <taxon>Pseudomonadota</taxon>
        <taxon>Gammaproteobacteria</taxon>
        <taxon>Vibrionales</taxon>
        <taxon>Vibrionaceae</taxon>
        <taxon>Vibrio</taxon>
    </lineage>
</organism>
<evidence type="ECO:0000313" key="1">
    <source>
        <dbReference type="EMBL" id="AZS25714.1"/>
    </source>
</evidence>
<dbReference type="Gene3D" id="2.60.120.200">
    <property type="match status" value="1"/>
</dbReference>
<dbReference type="RefSeq" id="WP_017047999.1">
    <property type="nucleotide sequence ID" value="NZ_AJYT02000082.1"/>
</dbReference>
<dbReference type="InterPro" id="IPR025975">
    <property type="entry name" value="Polysacc_lyase"/>
</dbReference>
<reference evidence="1 2" key="1">
    <citation type="submission" date="2018-12" db="EMBL/GenBank/DDBJ databases">
        <title>Characterization and Draft Genome of Vibrio anguillarum J360 Marine Pathogen Isolated from an Outbreak in Lumpfish (Cyclopterus lumpus).</title>
        <authorList>
            <person name="Vasquez J.I."/>
            <person name="Cao T."/>
            <person name="Chakraborty S."/>
            <person name="Gnanagobal H."/>
            <person name="Wescot J."/>
            <person name="Boyce D."/>
            <person name="Santander J."/>
        </authorList>
    </citation>
    <scope>NUCLEOTIDE SEQUENCE [LARGE SCALE GENOMIC DNA]</scope>
    <source>
        <strain evidence="1 2">J360</strain>
    </source>
</reference>
<dbReference type="Proteomes" id="UP000256923">
    <property type="component" value="Chromosome 1"/>
</dbReference>